<dbReference type="GO" id="GO:0035312">
    <property type="term" value="F:5'-3' DNA exonuclease activity"/>
    <property type="evidence" value="ECO:0007669"/>
    <property type="project" value="TreeGrafter"/>
</dbReference>
<proteinExistence type="predicted"/>
<organism evidence="2">
    <name type="scientific">marine sediment metagenome</name>
    <dbReference type="NCBI Taxonomy" id="412755"/>
    <lineage>
        <taxon>unclassified sequences</taxon>
        <taxon>metagenomes</taxon>
        <taxon>ecological metagenomes</taxon>
    </lineage>
</organism>
<dbReference type="GO" id="GO:0004534">
    <property type="term" value="F:5'-3' RNA exonuclease activity"/>
    <property type="evidence" value="ECO:0007669"/>
    <property type="project" value="TreeGrafter"/>
</dbReference>
<evidence type="ECO:0000259" key="1">
    <source>
        <dbReference type="SMART" id="SM00481"/>
    </source>
</evidence>
<reference evidence="2" key="1">
    <citation type="journal article" date="2015" name="Nature">
        <title>Complex archaea that bridge the gap between prokaryotes and eukaryotes.</title>
        <authorList>
            <person name="Spang A."/>
            <person name="Saw J.H."/>
            <person name="Jorgensen S.L."/>
            <person name="Zaremba-Niedzwiedzka K."/>
            <person name="Martijn J."/>
            <person name="Lind A.E."/>
            <person name="van Eijk R."/>
            <person name="Schleper C."/>
            <person name="Guy L."/>
            <person name="Ettema T.J."/>
        </authorList>
    </citation>
    <scope>NUCLEOTIDE SEQUENCE</scope>
</reference>
<evidence type="ECO:0000313" key="2">
    <source>
        <dbReference type="EMBL" id="KKL67472.1"/>
    </source>
</evidence>
<dbReference type="SMART" id="SM00481">
    <property type="entry name" value="POLIIIAc"/>
    <property type="match status" value="1"/>
</dbReference>
<comment type="caution">
    <text evidence="2">The sequence shown here is derived from an EMBL/GenBank/DDBJ whole genome shotgun (WGS) entry which is preliminary data.</text>
</comment>
<dbReference type="Pfam" id="PF13263">
    <property type="entry name" value="PHP_C"/>
    <property type="match status" value="1"/>
</dbReference>
<dbReference type="CDD" id="cd07432">
    <property type="entry name" value="PHP_HisPPase"/>
    <property type="match status" value="1"/>
</dbReference>
<dbReference type="SUPFAM" id="SSF89550">
    <property type="entry name" value="PHP domain-like"/>
    <property type="match status" value="1"/>
</dbReference>
<dbReference type="EMBL" id="LAZR01026847">
    <property type="protein sequence ID" value="KKL67472.1"/>
    <property type="molecule type" value="Genomic_DNA"/>
</dbReference>
<dbReference type="InterPro" id="IPR016195">
    <property type="entry name" value="Pol/histidinol_Pase-like"/>
</dbReference>
<name>A0A0F9GWI8_9ZZZZ</name>
<gene>
    <name evidence="2" type="ORF">LCGC14_2134630</name>
</gene>
<dbReference type="PANTHER" id="PTHR42924:SF3">
    <property type="entry name" value="POLYMERASE_HISTIDINOL PHOSPHATASE N-TERMINAL DOMAIN-CONTAINING PROTEIN"/>
    <property type="match status" value="1"/>
</dbReference>
<sequence length="228" mass="24875">MSAVPGREERPLRIDLHLHTHYSPDSITSPQRLVAACQRKGITCIAVTDHNTIRGAVAVKEAAPFQVIVGEEIRSTEGEIIGLFLNEEVPPGLSAQETIERIRAQSGLVSLPHPLDRFRGGVGTEGVARLAPLVDIVEVMNARTTLKRDDDAATRLAQEHSLVGVAMSDAHSPWEIGRAYVEAPAFDGPQELLEALRWGTLVGRPSSPLVHLISRYAALRRKLGWRPA</sequence>
<dbReference type="PANTHER" id="PTHR42924">
    <property type="entry name" value="EXONUCLEASE"/>
    <property type="match status" value="1"/>
</dbReference>
<dbReference type="InterPro" id="IPR052018">
    <property type="entry name" value="PHP_domain"/>
</dbReference>
<dbReference type="AlphaFoldDB" id="A0A0F9GWI8"/>
<accession>A0A0F9GWI8</accession>
<dbReference type="Pfam" id="PF02811">
    <property type="entry name" value="PHP"/>
    <property type="match status" value="1"/>
</dbReference>
<dbReference type="InterPro" id="IPR004013">
    <property type="entry name" value="PHP_dom"/>
</dbReference>
<feature type="domain" description="Polymerase/histidinol phosphatase N-terminal" evidence="1">
    <location>
        <begin position="14"/>
        <end position="77"/>
    </location>
</feature>
<dbReference type="Gene3D" id="3.20.20.140">
    <property type="entry name" value="Metal-dependent hydrolases"/>
    <property type="match status" value="1"/>
</dbReference>
<dbReference type="InterPro" id="IPR003141">
    <property type="entry name" value="Pol/His_phosphatase_N"/>
</dbReference>
<protein>
    <recommendedName>
        <fullName evidence="1">Polymerase/histidinol phosphatase N-terminal domain-containing protein</fullName>
    </recommendedName>
</protein>